<evidence type="ECO:0000256" key="5">
    <source>
        <dbReference type="ARBA" id="ARBA00022729"/>
    </source>
</evidence>
<evidence type="ECO:0000313" key="10">
    <source>
        <dbReference type="EMBL" id="KAK9967452.1"/>
    </source>
</evidence>
<dbReference type="Gene3D" id="2.10.70.10">
    <property type="entry name" value="Complement Module, domain 1"/>
    <property type="match status" value="1"/>
</dbReference>
<organism evidence="10 11">
    <name type="scientific">Culter alburnus</name>
    <name type="common">Topmouth culter</name>
    <dbReference type="NCBI Taxonomy" id="194366"/>
    <lineage>
        <taxon>Eukaryota</taxon>
        <taxon>Metazoa</taxon>
        <taxon>Chordata</taxon>
        <taxon>Craniata</taxon>
        <taxon>Vertebrata</taxon>
        <taxon>Euteleostomi</taxon>
        <taxon>Actinopterygii</taxon>
        <taxon>Neopterygii</taxon>
        <taxon>Teleostei</taxon>
        <taxon>Ostariophysi</taxon>
        <taxon>Cypriniformes</taxon>
        <taxon>Xenocyprididae</taxon>
        <taxon>Xenocypridinae</taxon>
        <taxon>Culter</taxon>
    </lineage>
</organism>
<dbReference type="SUPFAM" id="SSF57535">
    <property type="entry name" value="Complement control module/SCR domain"/>
    <property type="match status" value="1"/>
</dbReference>
<dbReference type="GO" id="GO:0005576">
    <property type="term" value="C:extracellular region"/>
    <property type="evidence" value="ECO:0007669"/>
    <property type="project" value="UniProtKB-SubCell"/>
</dbReference>
<evidence type="ECO:0000259" key="9">
    <source>
        <dbReference type="Pfam" id="PF09014"/>
    </source>
</evidence>
<dbReference type="Proteomes" id="UP001479290">
    <property type="component" value="Unassembled WGS sequence"/>
</dbReference>
<keyword evidence="11" id="KW-1185">Reference proteome</keyword>
<proteinExistence type="predicted"/>
<keyword evidence="4" id="KW-0768">Sushi</keyword>
<dbReference type="InterPro" id="IPR051503">
    <property type="entry name" value="ComplSys_Reg/VirEntry_Med"/>
</dbReference>
<dbReference type="EMBL" id="JAWDJR010000010">
    <property type="protein sequence ID" value="KAK9967452.1"/>
    <property type="molecule type" value="Genomic_DNA"/>
</dbReference>
<dbReference type="InterPro" id="IPR035976">
    <property type="entry name" value="Sushi/SCR/CCP_sf"/>
</dbReference>
<evidence type="ECO:0000256" key="7">
    <source>
        <dbReference type="ARBA" id="ARBA00023157"/>
    </source>
</evidence>
<feature type="domain" description="Beta-2-glycoprotein-1 fifth" evidence="9">
    <location>
        <begin position="26"/>
        <end position="61"/>
    </location>
</feature>
<name>A0AAW2A277_CULAL</name>
<evidence type="ECO:0000256" key="2">
    <source>
        <dbReference type="ARBA" id="ARBA00004613"/>
    </source>
</evidence>
<dbReference type="PANTHER" id="PTHR45785">
    <property type="entry name" value="COMPLEMENT FACTOR H-RELATED"/>
    <property type="match status" value="1"/>
</dbReference>
<protein>
    <recommendedName>
        <fullName evidence="9">Beta-2-glycoprotein-1 fifth domain-containing protein</fullName>
    </recommendedName>
</protein>
<keyword evidence="6" id="KW-0677">Repeat</keyword>
<evidence type="ECO:0000256" key="3">
    <source>
        <dbReference type="ARBA" id="ARBA00022525"/>
    </source>
</evidence>
<keyword evidence="8" id="KW-0325">Glycoprotein</keyword>
<dbReference type="PANTHER" id="PTHR45785:SF2">
    <property type="entry name" value="COMPLEMENT FACTOR H-RELATED"/>
    <property type="match status" value="1"/>
</dbReference>
<sequence length="62" mass="7035">PCSVTVELMDERSIQLRWSGREKIFSPHGDRISFRCKRGKYSVGSDLTQTCNDGEMTLPLCV</sequence>
<evidence type="ECO:0000256" key="8">
    <source>
        <dbReference type="ARBA" id="ARBA00023180"/>
    </source>
</evidence>
<evidence type="ECO:0000313" key="11">
    <source>
        <dbReference type="Proteomes" id="UP001479290"/>
    </source>
</evidence>
<gene>
    <name evidence="10" type="ORF">ABG768_001851</name>
</gene>
<keyword evidence="7" id="KW-1015">Disulfide bond</keyword>
<feature type="non-terminal residue" evidence="10">
    <location>
        <position position="1"/>
    </location>
</feature>
<dbReference type="InterPro" id="IPR015104">
    <property type="entry name" value="Sushi_2"/>
</dbReference>
<evidence type="ECO:0000256" key="6">
    <source>
        <dbReference type="ARBA" id="ARBA00022737"/>
    </source>
</evidence>
<comment type="caution">
    <text evidence="10">The sequence shown here is derived from an EMBL/GenBank/DDBJ whole genome shotgun (WGS) entry which is preliminary data.</text>
</comment>
<comment type="subcellular location">
    <subcellularLocation>
        <location evidence="2">Secreted</location>
    </subcellularLocation>
    <subcellularLocation>
        <location evidence="1">Virion</location>
    </subcellularLocation>
</comment>
<dbReference type="Pfam" id="PF09014">
    <property type="entry name" value="Sushi_2"/>
    <property type="match status" value="1"/>
</dbReference>
<evidence type="ECO:0000256" key="1">
    <source>
        <dbReference type="ARBA" id="ARBA00004328"/>
    </source>
</evidence>
<keyword evidence="3" id="KW-0964">Secreted</keyword>
<accession>A0AAW2A277</accession>
<evidence type="ECO:0000256" key="4">
    <source>
        <dbReference type="ARBA" id="ARBA00022659"/>
    </source>
</evidence>
<reference evidence="10 11" key="1">
    <citation type="submission" date="2024-05" db="EMBL/GenBank/DDBJ databases">
        <title>A high-quality chromosomal-level genome assembly of Topmouth culter (Culter alburnus).</title>
        <authorList>
            <person name="Zhao H."/>
        </authorList>
    </citation>
    <scope>NUCLEOTIDE SEQUENCE [LARGE SCALE GENOMIC DNA]</scope>
    <source>
        <strain evidence="10">CATC2023</strain>
        <tissue evidence="10">Muscle</tissue>
    </source>
</reference>
<dbReference type="AlphaFoldDB" id="A0AAW2A277"/>
<keyword evidence="5" id="KW-0732">Signal</keyword>